<keyword evidence="2" id="KW-1185">Reference proteome</keyword>
<evidence type="ECO:0000313" key="2">
    <source>
        <dbReference type="Proteomes" id="UP000199477"/>
    </source>
</evidence>
<accession>A0A1I1ZYR0</accession>
<protein>
    <submittedName>
        <fullName evidence="1">Recombination enhancement, RecA-dependent nuclease</fullName>
    </submittedName>
</protein>
<dbReference type="Pfam" id="PF16786">
    <property type="entry name" value="RecA_dep_nuc"/>
    <property type="match status" value="1"/>
</dbReference>
<proteinExistence type="predicted"/>
<dbReference type="Proteomes" id="UP000199477">
    <property type="component" value="Unassembled WGS sequence"/>
</dbReference>
<sequence length="183" mass="20467">MKQTPLKRKTPLRQVSEKRKFAAMTPAVRRPAKLAPGKALKAVSIRPRARRLRQGRSTDKPNAAEQARFGHIWALGCVACMLGDQRGYGRAQVHHLTIGGKHGQKRRGHVFTIGLCGWHHQGERPHGMHERDARKLYGPSYALHARAFRQVYGHDDELLSYQNTLIARRVEALAGITQTGASS</sequence>
<dbReference type="Gene3D" id="3.30.40.190">
    <property type="match status" value="1"/>
</dbReference>
<organism evidence="1 2">
    <name type="scientific">Dyella marensis</name>
    <dbReference type="NCBI Taxonomy" id="500610"/>
    <lineage>
        <taxon>Bacteria</taxon>
        <taxon>Pseudomonadati</taxon>
        <taxon>Pseudomonadota</taxon>
        <taxon>Gammaproteobacteria</taxon>
        <taxon>Lysobacterales</taxon>
        <taxon>Rhodanobacteraceae</taxon>
        <taxon>Dyella</taxon>
    </lineage>
</organism>
<dbReference type="InterPro" id="IPR031875">
    <property type="entry name" value="RecA_dep_nuc"/>
</dbReference>
<dbReference type="RefSeq" id="WP_051549005.1">
    <property type="nucleotide sequence ID" value="NZ_FONH01000002.1"/>
</dbReference>
<dbReference type="STRING" id="500610.SAMN02799615_00865"/>
<evidence type="ECO:0000313" key="1">
    <source>
        <dbReference type="EMBL" id="SFE36974.1"/>
    </source>
</evidence>
<dbReference type="AlphaFoldDB" id="A0A1I1ZYR0"/>
<gene>
    <name evidence="1" type="ORF">SAMN02799615_00865</name>
</gene>
<reference evidence="2" key="1">
    <citation type="submission" date="2016-10" db="EMBL/GenBank/DDBJ databases">
        <authorList>
            <person name="Varghese N."/>
            <person name="Submissions S."/>
        </authorList>
    </citation>
    <scope>NUCLEOTIDE SEQUENCE [LARGE SCALE GENOMIC DNA]</scope>
    <source>
        <strain evidence="2">UNC178MFTsu3.1</strain>
    </source>
</reference>
<name>A0A1I1ZYR0_9GAMM</name>
<dbReference type="EMBL" id="FONH01000002">
    <property type="protein sequence ID" value="SFE36974.1"/>
    <property type="molecule type" value="Genomic_DNA"/>
</dbReference>